<name>A0ABS5D173_9FLAO</name>
<accession>A0ABS5D173</accession>
<proteinExistence type="predicted"/>
<dbReference type="RefSeq" id="WP_210788299.1">
    <property type="nucleotide sequence ID" value="NZ_JAGPXB010000002.1"/>
</dbReference>
<dbReference type="Proteomes" id="UP000679008">
    <property type="component" value="Unassembled WGS sequence"/>
</dbReference>
<sequence length="506" mass="58223">MKRLPFAVKSKAVKRNKSVLNKRVPKTTETSLIDINLPISIINDVTDNDDLDNIDLAKVPVNSGVKLLRDHNETDDIYAKFAILFKNPDTIMIPSKAKRLIEKYLPKPILDEVHGGEKTTENRKVAIELCLLFLSQLSSTHRNILNGKNPGGWKNLRAQYLRQLLRIDSQTYQRVKTALKFEYEKGPILEDRFYRVGSHSYQYRLGSAYRSKGFVPYELQTEIVRKLFKNSCARKLKKAQDNVICVNLMEFYKTIVLPTEKEIEDEADRLIKEGYQKKGKKLVRRNKRSNAYFSNVANLSFVEDALKVYHYLTKNGLMIPRPGNERSGGRIVDSFVLMPSWIRRLIKIDGKPIAEADYSCLHPNLAISLYDGSGQFIKHKDLCSVLGIDELIVKKEHLSFFNKKVGQMKNSPLFDYYRKFESSMIDAIMLEKTNSEYEHKITSRHLFAKEVEMMTEAISRLNEEGIFVGYIYDALFFDPMNSNQVVCVMDEVAADLGIFTTAKLEK</sequence>
<keyword evidence="2" id="KW-1185">Reference proteome</keyword>
<organism evidence="1 2">
    <name type="scientific">Flavobacterium erciyesense</name>
    <dbReference type="NCBI Taxonomy" id="2825842"/>
    <lineage>
        <taxon>Bacteria</taxon>
        <taxon>Pseudomonadati</taxon>
        <taxon>Bacteroidota</taxon>
        <taxon>Flavobacteriia</taxon>
        <taxon>Flavobacteriales</taxon>
        <taxon>Flavobacteriaceae</taxon>
        <taxon>Flavobacterium</taxon>
    </lineage>
</organism>
<evidence type="ECO:0000313" key="1">
    <source>
        <dbReference type="EMBL" id="MBQ0907764.1"/>
    </source>
</evidence>
<dbReference type="EMBL" id="JAGPXB010000002">
    <property type="protein sequence ID" value="MBQ0907764.1"/>
    <property type="molecule type" value="Genomic_DNA"/>
</dbReference>
<protein>
    <submittedName>
        <fullName evidence="1">Uncharacterized protein</fullName>
    </submittedName>
</protein>
<gene>
    <name evidence="1" type="ORF">KBJ98_03500</name>
</gene>
<evidence type="ECO:0000313" key="2">
    <source>
        <dbReference type="Proteomes" id="UP000679008"/>
    </source>
</evidence>
<reference evidence="1 2" key="1">
    <citation type="submission" date="2021-04" db="EMBL/GenBank/DDBJ databases">
        <title>Description of novel Flavobacterium sp. F-328.</title>
        <authorList>
            <person name="Saticioglu I.B."/>
        </authorList>
    </citation>
    <scope>NUCLEOTIDE SEQUENCE [LARGE SCALE GENOMIC DNA]</scope>
    <source>
        <strain evidence="1 2">F-328</strain>
    </source>
</reference>
<comment type="caution">
    <text evidence="1">The sequence shown here is derived from an EMBL/GenBank/DDBJ whole genome shotgun (WGS) entry which is preliminary data.</text>
</comment>